<evidence type="ECO:0000256" key="7">
    <source>
        <dbReference type="ARBA" id="ARBA00022741"/>
    </source>
</evidence>
<dbReference type="SUPFAM" id="SSF55785">
    <property type="entry name" value="PYP-like sensor domain (PAS domain)"/>
    <property type="match status" value="1"/>
</dbReference>
<keyword evidence="5" id="KW-0808">Transferase</keyword>
<organism evidence="16 17">
    <name type="scientific">Levilinea saccharolytica</name>
    <dbReference type="NCBI Taxonomy" id="229921"/>
    <lineage>
        <taxon>Bacteria</taxon>
        <taxon>Bacillati</taxon>
        <taxon>Chloroflexota</taxon>
        <taxon>Anaerolineae</taxon>
        <taxon>Anaerolineales</taxon>
        <taxon>Anaerolineaceae</taxon>
        <taxon>Levilinea</taxon>
    </lineage>
</organism>
<keyword evidence="8" id="KW-0418">Kinase</keyword>
<dbReference type="GO" id="GO:0016020">
    <property type="term" value="C:membrane"/>
    <property type="evidence" value="ECO:0007669"/>
    <property type="project" value="UniProtKB-SubCell"/>
</dbReference>
<dbReference type="Pfam" id="PF00512">
    <property type="entry name" value="HisKA"/>
    <property type="match status" value="1"/>
</dbReference>
<dbReference type="CDD" id="cd00082">
    <property type="entry name" value="HisKA"/>
    <property type="match status" value="1"/>
</dbReference>
<evidence type="ECO:0000256" key="1">
    <source>
        <dbReference type="ARBA" id="ARBA00000085"/>
    </source>
</evidence>
<dbReference type="SMART" id="SM00304">
    <property type="entry name" value="HAMP"/>
    <property type="match status" value="1"/>
</dbReference>
<gene>
    <name evidence="16" type="ORF">ADN01_07275</name>
</gene>
<keyword evidence="9" id="KW-0067">ATP-binding</keyword>
<evidence type="ECO:0000256" key="5">
    <source>
        <dbReference type="ARBA" id="ARBA00022679"/>
    </source>
</evidence>
<dbReference type="InterPro" id="IPR003660">
    <property type="entry name" value="HAMP_dom"/>
</dbReference>
<dbReference type="GO" id="GO:0000156">
    <property type="term" value="F:phosphorelay response regulator activity"/>
    <property type="evidence" value="ECO:0007669"/>
    <property type="project" value="TreeGrafter"/>
</dbReference>
<dbReference type="Gene3D" id="3.30.565.10">
    <property type="entry name" value="Histidine kinase-like ATPase, C-terminal domain"/>
    <property type="match status" value="1"/>
</dbReference>
<evidence type="ECO:0000313" key="16">
    <source>
        <dbReference type="EMBL" id="KPL84871.1"/>
    </source>
</evidence>
<keyword evidence="7" id="KW-0547">Nucleotide-binding</keyword>
<dbReference type="SUPFAM" id="SSF158472">
    <property type="entry name" value="HAMP domain-like"/>
    <property type="match status" value="1"/>
</dbReference>
<evidence type="ECO:0000256" key="10">
    <source>
        <dbReference type="ARBA" id="ARBA00022989"/>
    </source>
</evidence>
<dbReference type="SMART" id="SM00387">
    <property type="entry name" value="HATPase_c"/>
    <property type="match status" value="1"/>
</dbReference>
<dbReference type="EC" id="2.7.13.3" evidence="3"/>
<dbReference type="GO" id="GO:0000155">
    <property type="term" value="F:phosphorelay sensor kinase activity"/>
    <property type="evidence" value="ECO:0007669"/>
    <property type="project" value="InterPro"/>
</dbReference>
<dbReference type="GO" id="GO:0005524">
    <property type="term" value="F:ATP binding"/>
    <property type="evidence" value="ECO:0007669"/>
    <property type="project" value="UniProtKB-KW"/>
</dbReference>
<dbReference type="InterPro" id="IPR004358">
    <property type="entry name" value="Sig_transdc_His_kin-like_C"/>
</dbReference>
<dbReference type="PRINTS" id="PR00344">
    <property type="entry name" value="BCTRLSENSOR"/>
</dbReference>
<accession>A0A0P6XXE1</accession>
<dbReference type="GO" id="GO:0006355">
    <property type="term" value="P:regulation of DNA-templated transcription"/>
    <property type="evidence" value="ECO:0007669"/>
    <property type="project" value="InterPro"/>
</dbReference>
<dbReference type="InterPro" id="IPR050351">
    <property type="entry name" value="BphY/WalK/GraS-like"/>
</dbReference>
<comment type="catalytic activity">
    <reaction evidence="1">
        <text>ATP + protein L-histidine = ADP + protein N-phospho-L-histidine.</text>
        <dbReference type="EC" id="2.7.13.3"/>
    </reaction>
</comment>
<proteinExistence type="predicted"/>
<dbReference type="PANTHER" id="PTHR42878">
    <property type="entry name" value="TWO-COMPONENT HISTIDINE KINASE"/>
    <property type="match status" value="1"/>
</dbReference>
<dbReference type="InterPro" id="IPR035965">
    <property type="entry name" value="PAS-like_dom_sf"/>
</dbReference>
<keyword evidence="12 13" id="KW-0472">Membrane</keyword>
<dbReference type="PROSITE" id="PS50109">
    <property type="entry name" value="HIS_KIN"/>
    <property type="match status" value="1"/>
</dbReference>
<dbReference type="SMART" id="SM00388">
    <property type="entry name" value="HisKA"/>
    <property type="match status" value="1"/>
</dbReference>
<evidence type="ECO:0000256" key="11">
    <source>
        <dbReference type="ARBA" id="ARBA00023012"/>
    </source>
</evidence>
<dbReference type="InterPro" id="IPR005467">
    <property type="entry name" value="His_kinase_dom"/>
</dbReference>
<dbReference type="PROSITE" id="PS50885">
    <property type="entry name" value="HAMP"/>
    <property type="match status" value="1"/>
</dbReference>
<comment type="subcellular location">
    <subcellularLocation>
        <location evidence="2">Membrane</location>
        <topology evidence="2">Multi-pass membrane protein</topology>
    </subcellularLocation>
</comment>
<feature type="domain" description="Histidine kinase" evidence="14">
    <location>
        <begin position="370"/>
        <end position="585"/>
    </location>
</feature>
<protein>
    <recommendedName>
        <fullName evidence="3">histidine kinase</fullName>
        <ecNumber evidence="3">2.7.13.3</ecNumber>
    </recommendedName>
</protein>
<name>A0A0P6XXE1_9CHLR</name>
<dbReference type="InterPro" id="IPR036097">
    <property type="entry name" value="HisK_dim/P_sf"/>
</dbReference>
<evidence type="ECO:0000256" key="8">
    <source>
        <dbReference type="ARBA" id="ARBA00022777"/>
    </source>
</evidence>
<dbReference type="FunFam" id="3.30.565.10:FF:000006">
    <property type="entry name" value="Sensor histidine kinase WalK"/>
    <property type="match status" value="1"/>
</dbReference>
<dbReference type="InterPro" id="IPR000014">
    <property type="entry name" value="PAS"/>
</dbReference>
<evidence type="ECO:0000256" key="6">
    <source>
        <dbReference type="ARBA" id="ARBA00022692"/>
    </source>
</evidence>
<dbReference type="InterPro" id="IPR036890">
    <property type="entry name" value="HATPase_C_sf"/>
</dbReference>
<dbReference type="Gene3D" id="6.10.340.10">
    <property type="match status" value="1"/>
</dbReference>
<dbReference type="InterPro" id="IPR003594">
    <property type="entry name" value="HATPase_dom"/>
</dbReference>
<dbReference type="RefSeq" id="WP_062418752.1">
    <property type="nucleotide sequence ID" value="NZ_DF967974.1"/>
</dbReference>
<evidence type="ECO:0000256" key="9">
    <source>
        <dbReference type="ARBA" id="ARBA00022840"/>
    </source>
</evidence>
<feature type="domain" description="HAMP" evidence="15">
    <location>
        <begin position="191"/>
        <end position="243"/>
    </location>
</feature>
<evidence type="ECO:0000259" key="15">
    <source>
        <dbReference type="PROSITE" id="PS50885"/>
    </source>
</evidence>
<evidence type="ECO:0000259" key="14">
    <source>
        <dbReference type="PROSITE" id="PS50109"/>
    </source>
</evidence>
<dbReference type="STRING" id="229921.ADN01_07275"/>
<dbReference type="GO" id="GO:0030295">
    <property type="term" value="F:protein kinase activator activity"/>
    <property type="evidence" value="ECO:0007669"/>
    <property type="project" value="TreeGrafter"/>
</dbReference>
<dbReference type="Pfam" id="PF00989">
    <property type="entry name" value="PAS"/>
    <property type="match status" value="1"/>
</dbReference>
<dbReference type="InterPro" id="IPR003661">
    <property type="entry name" value="HisK_dim/P_dom"/>
</dbReference>
<reference evidence="16 17" key="1">
    <citation type="submission" date="2015-07" db="EMBL/GenBank/DDBJ databases">
        <title>Genome sequence of Levilinea saccharolytica DSM 16555.</title>
        <authorList>
            <person name="Hemp J."/>
            <person name="Ward L.M."/>
            <person name="Pace L.A."/>
            <person name="Fischer W.W."/>
        </authorList>
    </citation>
    <scope>NUCLEOTIDE SEQUENCE [LARGE SCALE GENOMIC DNA]</scope>
    <source>
        <strain evidence="16 17">KIBI-1</strain>
    </source>
</reference>
<evidence type="ECO:0000256" key="4">
    <source>
        <dbReference type="ARBA" id="ARBA00022553"/>
    </source>
</evidence>
<dbReference type="Pfam" id="PF00672">
    <property type="entry name" value="HAMP"/>
    <property type="match status" value="1"/>
</dbReference>
<dbReference type="CDD" id="cd00075">
    <property type="entry name" value="HATPase"/>
    <property type="match status" value="1"/>
</dbReference>
<evidence type="ECO:0000256" key="3">
    <source>
        <dbReference type="ARBA" id="ARBA00012438"/>
    </source>
</evidence>
<sequence>MRNSFRLRVILYSAALVTLCLAAFSAYIYSDIRASTLESFRANLHHEVRMVALQSAAPLAQGLPNPQLSQLMAENARLTGARITIILPDGSVAAETWKDPADLDNHANRPEFIQALAGQENDQIRYSATLKKDLLYVAAPVLYQNQVIAVARLAVLMDDVNQALSSVLSRILTAAALTGLVVILLASLMAATALRPLLQLTQAVQAISQGRQKNIQPSARQDEVGQLSRAFNHLTTQLNNQLEALSTERSKLEIVLNQMSDGVVIVNESGQVLLSNPAAARMFEADLDAQPANPTLIEIVRSHHLVDLWQRSHAAQEPKTLIQEIIPERLFVQATATPLGAAMPGCTLMVFTDITRLRRLETVRRDFVSNVSHELRTPLASLKALTETLDQGALEDPPAARRFLSRMDQEIDNLIQLVQEFLELSRIESGRVPLERSAVFPQHITAPAVERMHLQAERAGLTLEDLTPTDLPTVLADSTRLQQVLVNLIHNAVKFTQPGGKVQVGAYSEGQQVVFYVRDTGVGIAPDSLNRIFERFYKADRARSGGGTGLGLSIARHLVELHGGRIWADSVQSQGSTFYFSLTTA</sequence>
<feature type="transmembrane region" description="Helical" evidence="13">
    <location>
        <begin position="167"/>
        <end position="191"/>
    </location>
</feature>
<evidence type="ECO:0000256" key="13">
    <source>
        <dbReference type="SAM" id="Phobius"/>
    </source>
</evidence>
<keyword evidence="10 13" id="KW-1133">Transmembrane helix</keyword>
<comment type="caution">
    <text evidence="16">The sequence shown here is derived from an EMBL/GenBank/DDBJ whole genome shotgun (WGS) entry which is preliminary data.</text>
</comment>
<dbReference type="Gene3D" id="3.30.450.20">
    <property type="entry name" value="PAS domain"/>
    <property type="match status" value="2"/>
</dbReference>
<feature type="transmembrane region" description="Helical" evidence="13">
    <location>
        <begin position="9"/>
        <end position="29"/>
    </location>
</feature>
<dbReference type="EMBL" id="LGCM01000028">
    <property type="protein sequence ID" value="KPL84871.1"/>
    <property type="molecule type" value="Genomic_DNA"/>
</dbReference>
<keyword evidence="6 13" id="KW-0812">Transmembrane</keyword>
<dbReference type="PANTHER" id="PTHR42878:SF7">
    <property type="entry name" value="SENSOR HISTIDINE KINASE GLRK"/>
    <property type="match status" value="1"/>
</dbReference>
<dbReference type="SUPFAM" id="SSF47384">
    <property type="entry name" value="Homodimeric domain of signal transducing histidine kinase"/>
    <property type="match status" value="1"/>
</dbReference>
<keyword evidence="4" id="KW-0597">Phosphoprotein</keyword>
<dbReference type="Proteomes" id="UP000050501">
    <property type="component" value="Unassembled WGS sequence"/>
</dbReference>
<dbReference type="Gene3D" id="1.10.287.130">
    <property type="match status" value="1"/>
</dbReference>
<evidence type="ECO:0000313" key="17">
    <source>
        <dbReference type="Proteomes" id="UP000050501"/>
    </source>
</evidence>
<dbReference type="SMART" id="SM00091">
    <property type="entry name" value="PAS"/>
    <property type="match status" value="1"/>
</dbReference>
<dbReference type="GO" id="GO:0007234">
    <property type="term" value="P:osmosensory signaling via phosphorelay pathway"/>
    <property type="evidence" value="ECO:0007669"/>
    <property type="project" value="TreeGrafter"/>
</dbReference>
<dbReference type="Pfam" id="PF02518">
    <property type="entry name" value="HATPase_c"/>
    <property type="match status" value="1"/>
</dbReference>
<dbReference type="CDD" id="cd06225">
    <property type="entry name" value="HAMP"/>
    <property type="match status" value="1"/>
</dbReference>
<dbReference type="PATRIC" id="fig|229921.5.peg.1693"/>
<keyword evidence="11" id="KW-0902">Two-component regulatory system</keyword>
<dbReference type="SUPFAM" id="SSF55874">
    <property type="entry name" value="ATPase domain of HSP90 chaperone/DNA topoisomerase II/histidine kinase"/>
    <property type="match status" value="1"/>
</dbReference>
<dbReference type="AlphaFoldDB" id="A0A0P6XXE1"/>
<dbReference type="InterPro" id="IPR013767">
    <property type="entry name" value="PAS_fold"/>
</dbReference>
<dbReference type="FunFam" id="1.10.287.130:FF:000001">
    <property type="entry name" value="Two-component sensor histidine kinase"/>
    <property type="match status" value="1"/>
</dbReference>
<keyword evidence="17" id="KW-1185">Reference proteome</keyword>
<evidence type="ECO:0000256" key="12">
    <source>
        <dbReference type="ARBA" id="ARBA00023136"/>
    </source>
</evidence>
<feature type="transmembrane region" description="Helical" evidence="13">
    <location>
        <begin position="134"/>
        <end position="155"/>
    </location>
</feature>
<evidence type="ECO:0000256" key="2">
    <source>
        <dbReference type="ARBA" id="ARBA00004141"/>
    </source>
</evidence>